<sequence>MMSPRSSLHSGSNRRTATRYLYGGIEPWYNEDAIMEGLIDKSLVNATENSDKEFAVDLEEELMGVVGNRRITTNVGVEEGVGRAPLSQTPATFATSDVPHFLHQDRCYGDDKWGNRCPGDGAVRPTSGWLDKGLGGGARVPN</sequence>
<dbReference type="Proteomes" id="UP001187192">
    <property type="component" value="Unassembled WGS sequence"/>
</dbReference>
<evidence type="ECO:0000256" key="1">
    <source>
        <dbReference type="SAM" id="MobiDB-lite"/>
    </source>
</evidence>
<name>A0AA88E2U5_FICCA</name>
<organism evidence="2 3">
    <name type="scientific">Ficus carica</name>
    <name type="common">Common fig</name>
    <dbReference type="NCBI Taxonomy" id="3494"/>
    <lineage>
        <taxon>Eukaryota</taxon>
        <taxon>Viridiplantae</taxon>
        <taxon>Streptophyta</taxon>
        <taxon>Embryophyta</taxon>
        <taxon>Tracheophyta</taxon>
        <taxon>Spermatophyta</taxon>
        <taxon>Magnoliopsida</taxon>
        <taxon>eudicotyledons</taxon>
        <taxon>Gunneridae</taxon>
        <taxon>Pentapetalae</taxon>
        <taxon>rosids</taxon>
        <taxon>fabids</taxon>
        <taxon>Rosales</taxon>
        <taxon>Moraceae</taxon>
        <taxon>Ficeae</taxon>
        <taxon>Ficus</taxon>
    </lineage>
</organism>
<proteinExistence type="predicted"/>
<evidence type="ECO:0000313" key="3">
    <source>
        <dbReference type="Proteomes" id="UP001187192"/>
    </source>
</evidence>
<dbReference type="AlphaFoldDB" id="A0AA88E2U5"/>
<evidence type="ECO:0000313" key="2">
    <source>
        <dbReference type="EMBL" id="GMN66653.1"/>
    </source>
</evidence>
<reference evidence="2" key="1">
    <citation type="submission" date="2023-07" db="EMBL/GenBank/DDBJ databases">
        <title>draft genome sequence of fig (Ficus carica).</title>
        <authorList>
            <person name="Takahashi T."/>
            <person name="Nishimura K."/>
        </authorList>
    </citation>
    <scope>NUCLEOTIDE SEQUENCE</scope>
</reference>
<protein>
    <submittedName>
        <fullName evidence="2">Uncharacterized protein</fullName>
    </submittedName>
</protein>
<accession>A0AA88E2U5</accession>
<feature type="compositionally biased region" description="Gly residues" evidence="1">
    <location>
        <begin position="133"/>
        <end position="142"/>
    </location>
</feature>
<feature type="region of interest" description="Disordered" evidence="1">
    <location>
        <begin position="119"/>
        <end position="142"/>
    </location>
</feature>
<keyword evidence="3" id="KW-1185">Reference proteome</keyword>
<dbReference type="EMBL" id="BTGU01000350">
    <property type="protein sequence ID" value="GMN66653.1"/>
    <property type="molecule type" value="Genomic_DNA"/>
</dbReference>
<comment type="caution">
    <text evidence="2">The sequence shown here is derived from an EMBL/GenBank/DDBJ whole genome shotgun (WGS) entry which is preliminary data.</text>
</comment>
<gene>
    <name evidence="2" type="ORF">TIFTF001_035719</name>
</gene>